<feature type="transmembrane region" description="Helical" evidence="1">
    <location>
        <begin position="147"/>
        <end position="169"/>
    </location>
</feature>
<keyword evidence="1" id="KW-0472">Membrane</keyword>
<keyword evidence="4" id="KW-1185">Reference proteome</keyword>
<feature type="transmembrane region" description="Helical" evidence="1">
    <location>
        <begin position="115"/>
        <end position="135"/>
    </location>
</feature>
<dbReference type="RefSeq" id="WP_068150796.1">
    <property type="nucleotide sequence ID" value="NZ_JBHSCR010000001.1"/>
</dbReference>
<reference evidence="4" key="1">
    <citation type="journal article" date="2019" name="Int. J. Syst. Evol. Microbiol.">
        <title>The Global Catalogue of Microorganisms (GCM) 10K type strain sequencing project: providing services to taxonomists for standard genome sequencing and annotation.</title>
        <authorList>
            <consortium name="The Broad Institute Genomics Platform"/>
            <consortium name="The Broad Institute Genome Sequencing Center for Infectious Disease"/>
            <person name="Wu L."/>
            <person name="Ma J."/>
        </authorList>
    </citation>
    <scope>NUCLEOTIDE SEQUENCE [LARGE SCALE GENOMIC DNA]</scope>
    <source>
        <strain evidence="4">CGMCC 1.15304</strain>
    </source>
</reference>
<dbReference type="EMBL" id="JBHSCR010000001">
    <property type="protein sequence ID" value="MFC4346381.1"/>
    <property type="molecule type" value="Genomic_DNA"/>
</dbReference>
<feature type="transmembrane region" description="Helical" evidence="1">
    <location>
        <begin position="281"/>
        <end position="297"/>
    </location>
</feature>
<gene>
    <name evidence="3" type="ORF">ACFO5Q_00800</name>
</gene>
<dbReference type="Pfam" id="PF06181">
    <property type="entry name" value="Urate_ox_N"/>
    <property type="match status" value="1"/>
</dbReference>
<keyword evidence="1" id="KW-1133">Transmembrane helix</keyword>
<feature type="domain" description="Urate oxidase N-terminal" evidence="2">
    <location>
        <begin position="6"/>
        <end position="296"/>
    </location>
</feature>
<feature type="transmembrane region" description="Helical" evidence="1">
    <location>
        <begin position="175"/>
        <end position="195"/>
    </location>
</feature>
<evidence type="ECO:0000256" key="1">
    <source>
        <dbReference type="SAM" id="Phobius"/>
    </source>
</evidence>
<organism evidence="3 4">
    <name type="scientific">Kordiimonas lipolytica</name>
    <dbReference type="NCBI Taxonomy" id="1662421"/>
    <lineage>
        <taxon>Bacteria</taxon>
        <taxon>Pseudomonadati</taxon>
        <taxon>Pseudomonadota</taxon>
        <taxon>Alphaproteobacteria</taxon>
        <taxon>Kordiimonadales</taxon>
        <taxon>Kordiimonadaceae</taxon>
        <taxon>Kordiimonas</taxon>
    </lineage>
</organism>
<sequence length="395" mass="43964">MEFDFTPWLNLAIRWLHFITGIAWIGSSFYFIWLDNHLESPKEPKKGMSGELWSVHGGGFYHKQKYAVAPEQMPENLHWFKWEAYFTWMSGFALLAVIYYLGADLFLIDKSKMDLTQFEAIGISLAFLVGGWVFYDGLCRSPLGTNNTLTGIIWFAALTAAAYALTHIFSDRAAFIHIGAIVGTAMAANVFMVIIPNQKKVVSALTAGETPDPKLGQMGKQRSLHNNYMTLPVLFLMISNHYPMTFSSPYNWVVVAAIGLVGVMVRHFFNLRHKGKTSPALVVASVVLFLAIAFFAAEAEKASRVEVKETVTFGQVQAVLGKHCNMCHAAAPTHEFFPEAPGGVMFDTADQVVQYAPKIMEQAVMSDIMPLGNETGMTDEERALLGKWIEDGARR</sequence>
<feature type="transmembrane region" description="Helical" evidence="1">
    <location>
        <begin position="250"/>
        <end position="269"/>
    </location>
</feature>
<accession>A0ABV8U6I5</accession>
<dbReference type="InterPro" id="IPR010389">
    <property type="entry name" value="Urate_ox_N"/>
</dbReference>
<dbReference type="InterPro" id="IPR036909">
    <property type="entry name" value="Cyt_c-like_dom_sf"/>
</dbReference>
<feature type="transmembrane region" description="Helical" evidence="1">
    <location>
        <begin position="82"/>
        <end position="103"/>
    </location>
</feature>
<keyword evidence="1" id="KW-0812">Transmembrane</keyword>
<comment type="caution">
    <text evidence="3">The sequence shown here is derived from an EMBL/GenBank/DDBJ whole genome shotgun (WGS) entry which is preliminary data.</text>
</comment>
<dbReference type="Proteomes" id="UP001595776">
    <property type="component" value="Unassembled WGS sequence"/>
</dbReference>
<name>A0ABV8U6I5_9PROT</name>
<proteinExistence type="predicted"/>
<dbReference type="SUPFAM" id="SSF46626">
    <property type="entry name" value="Cytochrome c"/>
    <property type="match status" value="1"/>
</dbReference>
<evidence type="ECO:0000313" key="4">
    <source>
        <dbReference type="Proteomes" id="UP001595776"/>
    </source>
</evidence>
<evidence type="ECO:0000259" key="2">
    <source>
        <dbReference type="Pfam" id="PF06181"/>
    </source>
</evidence>
<evidence type="ECO:0000313" key="3">
    <source>
        <dbReference type="EMBL" id="MFC4346381.1"/>
    </source>
</evidence>
<feature type="transmembrane region" description="Helical" evidence="1">
    <location>
        <begin position="12"/>
        <end position="33"/>
    </location>
</feature>
<protein>
    <submittedName>
        <fullName evidence="3">Urate hydroxylase PuuD</fullName>
    </submittedName>
</protein>